<gene>
    <name evidence="2" type="ORF">Taro_046459</name>
</gene>
<evidence type="ECO:0000313" key="3">
    <source>
        <dbReference type="Proteomes" id="UP000652761"/>
    </source>
</evidence>
<reference evidence="2" key="1">
    <citation type="submission" date="2017-07" db="EMBL/GenBank/DDBJ databases">
        <title>Taro Niue Genome Assembly and Annotation.</title>
        <authorList>
            <person name="Atibalentja N."/>
            <person name="Keating K."/>
            <person name="Fields C.J."/>
        </authorList>
    </citation>
    <scope>NUCLEOTIDE SEQUENCE</scope>
    <source>
        <strain evidence="2">Niue_2</strain>
        <tissue evidence="2">Leaf</tissue>
    </source>
</reference>
<feature type="compositionally biased region" description="Low complexity" evidence="1">
    <location>
        <begin position="1"/>
        <end position="10"/>
    </location>
</feature>
<comment type="caution">
    <text evidence="2">The sequence shown here is derived from an EMBL/GenBank/DDBJ whole genome shotgun (WGS) entry which is preliminary data.</text>
</comment>
<dbReference type="EMBL" id="NMUH01005726">
    <property type="protein sequence ID" value="MQM13535.1"/>
    <property type="molecule type" value="Genomic_DNA"/>
</dbReference>
<proteinExistence type="predicted"/>
<organism evidence="2 3">
    <name type="scientific">Colocasia esculenta</name>
    <name type="common">Wild taro</name>
    <name type="synonym">Arum esculentum</name>
    <dbReference type="NCBI Taxonomy" id="4460"/>
    <lineage>
        <taxon>Eukaryota</taxon>
        <taxon>Viridiplantae</taxon>
        <taxon>Streptophyta</taxon>
        <taxon>Embryophyta</taxon>
        <taxon>Tracheophyta</taxon>
        <taxon>Spermatophyta</taxon>
        <taxon>Magnoliopsida</taxon>
        <taxon>Liliopsida</taxon>
        <taxon>Araceae</taxon>
        <taxon>Aroideae</taxon>
        <taxon>Colocasieae</taxon>
        <taxon>Colocasia</taxon>
    </lineage>
</organism>
<name>A0A843X5L6_COLES</name>
<accession>A0A843X5L6</accession>
<dbReference type="AlphaFoldDB" id="A0A843X5L6"/>
<keyword evidence="3" id="KW-1185">Reference proteome</keyword>
<evidence type="ECO:0000313" key="2">
    <source>
        <dbReference type="EMBL" id="MQM13535.1"/>
    </source>
</evidence>
<feature type="region of interest" description="Disordered" evidence="1">
    <location>
        <begin position="1"/>
        <end position="21"/>
    </location>
</feature>
<sequence length="251" mass="28222">AYQQQFSQHQQPPPQQVPQRRHVRGRVMALTREQAEESNLVIGTLPILGRAASVLVDLGASLCFASEEFYESLVRHSPERQCDVMVDLPSVYRQVLEAQQTDSELVDILQMPDVELDEDSEVRFDRFWCCTGGGCHDMVTMPRVVATCSLSLQVDPSRLGAHRLKTEADTPFPPLSLSFPSFLLLLPPLSSLFTGGFSVSLRCSWWEVIPHLCRRCDRGAWSEEEVRLLSSGRAHAGRRRLDLYVTLGVCP</sequence>
<evidence type="ECO:0000256" key="1">
    <source>
        <dbReference type="SAM" id="MobiDB-lite"/>
    </source>
</evidence>
<protein>
    <submittedName>
        <fullName evidence="2">Uncharacterized protein</fullName>
    </submittedName>
</protein>
<feature type="non-terminal residue" evidence="2">
    <location>
        <position position="251"/>
    </location>
</feature>
<dbReference type="Pfam" id="PF08284">
    <property type="entry name" value="RVP_2"/>
    <property type="match status" value="1"/>
</dbReference>
<dbReference type="Proteomes" id="UP000652761">
    <property type="component" value="Unassembled WGS sequence"/>
</dbReference>